<dbReference type="Proteomes" id="UP000194139">
    <property type="component" value="Chromosome"/>
</dbReference>
<evidence type="ECO:0000313" key="4">
    <source>
        <dbReference type="Proteomes" id="UP000194139"/>
    </source>
</evidence>
<dbReference type="PANTHER" id="PTHR43586:SF24">
    <property type="entry name" value="BLR4730 PROTEIN"/>
    <property type="match status" value="1"/>
</dbReference>
<dbReference type="RefSeq" id="WP_086071567.1">
    <property type="nucleotide sequence ID" value="NZ_CP021109.1"/>
</dbReference>
<dbReference type="SUPFAM" id="SSF53383">
    <property type="entry name" value="PLP-dependent transferases"/>
    <property type="match status" value="1"/>
</dbReference>
<gene>
    <name evidence="3" type="ORF">CAL13_03815</name>
</gene>
<evidence type="ECO:0000313" key="3">
    <source>
        <dbReference type="EMBL" id="ARP85439.1"/>
    </source>
</evidence>
<dbReference type="Pfam" id="PF00266">
    <property type="entry name" value="Aminotran_5"/>
    <property type="match status" value="1"/>
</dbReference>
<dbReference type="Gene3D" id="3.90.1150.10">
    <property type="entry name" value="Aspartate Aminotransferase, domain 1"/>
    <property type="match status" value="1"/>
</dbReference>
<keyword evidence="3" id="KW-0032">Aminotransferase</keyword>
<keyword evidence="3" id="KW-0808">Transferase</keyword>
<dbReference type="PANTHER" id="PTHR43586">
    <property type="entry name" value="CYSTEINE DESULFURASE"/>
    <property type="match status" value="1"/>
</dbReference>
<reference evidence="3 4" key="1">
    <citation type="submission" date="2017-05" db="EMBL/GenBank/DDBJ databases">
        <title>Complete and WGS of Bordetella genogroups.</title>
        <authorList>
            <person name="Spilker T."/>
            <person name="LiPuma J."/>
        </authorList>
    </citation>
    <scope>NUCLEOTIDE SEQUENCE [LARGE SCALE GENOMIC DNA]</scope>
    <source>
        <strain evidence="3 4">AU17164</strain>
    </source>
</reference>
<accession>A0A1W6YX09</accession>
<sequence length="426" mass="44255">MTGNPSPAAAAAPLSDAAVESLRARTPGTRTTVHFNHAGASLPSADTLDAVRAHLLLEAERGPIEAASMAMEQAEQARALGAALFNAEPSEVALTTGNSAGWGSAFAALGPWKPGDRILVGRHEWGGNVAAMRLLAGGAGASIEVIPSDDAGTVDPDALQAMIDDRVRLISVTWLPANGGLINPAARVGEVARRHGIPYFIDAAQAAGQLPIDVRALGCDVLAAVGRKALRAPRGTGLLYVRRDFLPRLTPAMLDAHSAPLDGRGEPAMLESAARFEPAERSYALLCGLASALRQALDIGIDAIRARVDRNASVLREELAGIPGVRVLDQGRERSGLVSFAIEGMDAGAVAAALGRQGISIGSNGVRYTPFDMLARGLTDIARASVSYLTTDAEIGRLTEAVRKLAAGYMPIDRNPPSTGKVTPVT</sequence>
<dbReference type="InterPro" id="IPR000192">
    <property type="entry name" value="Aminotrans_V_dom"/>
</dbReference>
<keyword evidence="1" id="KW-0663">Pyridoxal phosphate</keyword>
<dbReference type="InterPro" id="IPR015422">
    <property type="entry name" value="PyrdxlP-dep_Trfase_small"/>
</dbReference>
<evidence type="ECO:0000256" key="1">
    <source>
        <dbReference type="ARBA" id="ARBA00022898"/>
    </source>
</evidence>
<dbReference type="GO" id="GO:0008483">
    <property type="term" value="F:transaminase activity"/>
    <property type="evidence" value="ECO:0007669"/>
    <property type="project" value="UniProtKB-KW"/>
</dbReference>
<dbReference type="AlphaFoldDB" id="A0A1W6YX09"/>
<protein>
    <submittedName>
        <fullName evidence="3">Aminotransferase</fullName>
    </submittedName>
</protein>
<proteinExistence type="predicted"/>
<dbReference type="InterPro" id="IPR015424">
    <property type="entry name" value="PyrdxlP-dep_Trfase"/>
</dbReference>
<keyword evidence="4" id="KW-1185">Reference proteome</keyword>
<evidence type="ECO:0000259" key="2">
    <source>
        <dbReference type="Pfam" id="PF00266"/>
    </source>
</evidence>
<name>A0A1W6YX09_9BORD</name>
<feature type="domain" description="Aminotransferase class V" evidence="2">
    <location>
        <begin position="57"/>
        <end position="398"/>
    </location>
</feature>
<organism evidence="3 4">
    <name type="scientific">Bordetella genomosp. 9</name>
    <dbReference type="NCBI Taxonomy" id="1416803"/>
    <lineage>
        <taxon>Bacteria</taxon>
        <taxon>Pseudomonadati</taxon>
        <taxon>Pseudomonadota</taxon>
        <taxon>Betaproteobacteria</taxon>
        <taxon>Burkholderiales</taxon>
        <taxon>Alcaligenaceae</taxon>
        <taxon>Bordetella</taxon>
    </lineage>
</organism>
<dbReference type="EMBL" id="CP021109">
    <property type="protein sequence ID" value="ARP85439.1"/>
    <property type="molecule type" value="Genomic_DNA"/>
</dbReference>
<dbReference type="Gene3D" id="3.40.640.10">
    <property type="entry name" value="Type I PLP-dependent aspartate aminotransferase-like (Major domain)"/>
    <property type="match status" value="1"/>
</dbReference>
<dbReference type="InterPro" id="IPR015421">
    <property type="entry name" value="PyrdxlP-dep_Trfase_major"/>
</dbReference>